<dbReference type="Proteomes" id="UP000515153">
    <property type="component" value="Unplaced"/>
</dbReference>
<organism evidence="2 3">
    <name type="scientific">Pyricularia grisea</name>
    <name type="common">Crabgrass-specific blast fungus</name>
    <name type="synonym">Magnaporthe grisea</name>
    <dbReference type="NCBI Taxonomy" id="148305"/>
    <lineage>
        <taxon>Eukaryota</taxon>
        <taxon>Fungi</taxon>
        <taxon>Dikarya</taxon>
        <taxon>Ascomycota</taxon>
        <taxon>Pezizomycotina</taxon>
        <taxon>Sordariomycetes</taxon>
        <taxon>Sordariomycetidae</taxon>
        <taxon>Magnaporthales</taxon>
        <taxon>Pyriculariaceae</taxon>
        <taxon>Pyricularia</taxon>
    </lineage>
</organism>
<sequence length="150" mass="17186">MDRLYDMATLVKDRVRNNLGNSLSQMSAQQWIRLITAVCAYLLLRPYLVKLAGNVQMKQMEKEEARAEAEAAENRAKMSPNEFRGQQIAGVPEDTDDEDDAEPAAPAQWGKKARRRQRQVVRKILEDHEQKLADQAGDEEDKDIEEFLID</sequence>
<dbReference type="PANTHER" id="PTHR28199:SF1">
    <property type="entry name" value="PROCESSING OF GAS1 AND ALP PROTEIN 2"/>
    <property type="match status" value="1"/>
</dbReference>
<name>A0A6P8BDE3_PYRGI</name>
<dbReference type="RefSeq" id="XP_030985044.1">
    <property type="nucleotide sequence ID" value="XM_031123422.1"/>
</dbReference>
<dbReference type="PANTHER" id="PTHR28199">
    <property type="entry name" value="PROCESSING OF GAS1 AND ALP PROTEIN 2"/>
    <property type="match status" value="1"/>
</dbReference>
<evidence type="ECO:0000313" key="3">
    <source>
        <dbReference type="RefSeq" id="XP_030985044.1"/>
    </source>
</evidence>
<evidence type="ECO:0008006" key="4">
    <source>
        <dbReference type="Google" id="ProtNLM"/>
    </source>
</evidence>
<dbReference type="PIRSF" id="PIRSF022909">
    <property type="entry name" value="UCP022909"/>
    <property type="match status" value="1"/>
</dbReference>
<feature type="compositionally biased region" description="Basic and acidic residues" evidence="1">
    <location>
        <begin position="61"/>
        <end position="76"/>
    </location>
</feature>
<gene>
    <name evidence="3" type="ORF">PgNI_03367</name>
</gene>
<accession>A0A6P8BDE3</accession>
<reference evidence="3" key="1">
    <citation type="journal article" date="2019" name="Mol. Biol. Evol.">
        <title>Blast fungal genomes show frequent chromosomal changes, gene gains and losses, and effector gene turnover.</title>
        <authorList>
            <person name="Gomez Luciano L.B."/>
            <person name="Jason Tsai I."/>
            <person name="Chuma I."/>
            <person name="Tosa Y."/>
            <person name="Chen Y.H."/>
            <person name="Li J.Y."/>
            <person name="Li M.Y."/>
            <person name="Jade Lu M.Y."/>
            <person name="Nakayashiki H."/>
            <person name="Li W.H."/>
        </authorList>
    </citation>
    <scope>NUCLEOTIDE SEQUENCE</scope>
    <source>
        <strain evidence="3">NI907</strain>
    </source>
</reference>
<feature type="compositionally biased region" description="Acidic residues" evidence="1">
    <location>
        <begin position="136"/>
        <end position="150"/>
    </location>
</feature>
<feature type="region of interest" description="Disordered" evidence="1">
    <location>
        <begin position="61"/>
        <end position="116"/>
    </location>
</feature>
<dbReference type="GO" id="GO:0015031">
    <property type="term" value="P:protein transport"/>
    <property type="evidence" value="ECO:0007669"/>
    <property type="project" value="TreeGrafter"/>
</dbReference>
<dbReference type="KEGG" id="pgri:PgNI_03367"/>
<feature type="compositionally biased region" description="Acidic residues" evidence="1">
    <location>
        <begin position="93"/>
        <end position="102"/>
    </location>
</feature>
<dbReference type="InterPro" id="IPR011431">
    <property type="entry name" value="Trafficking_Pga2"/>
</dbReference>
<dbReference type="AlphaFoldDB" id="A0A6P8BDE3"/>
<reference evidence="3" key="3">
    <citation type="submission" date="2025-08" db="UniProtKB">
        <authorList>
            <consortium name="RefSeq"/>
        </authorList>
    </citation>
    <scope>IDENTIFICATION</scope>
    <source>
        <strain evidence="3">NI907</strain>
    </source>
</reference>
<feature type="region of interest" description="Disordered" evidence="1">
    <location>
        <begin position="129"/>
        <end position="150"/>
    </location>
</feature>
<dbReference type="OrthoDB" id="4227028at2759"/>
<evidence type="ECO:0000313" key="2">
    <source>
        <dbReference type="Proteomes" id="UP000515153"/>
    </source>
</evidence>
<reference evidence="3" key="2">
    <citation type="submission" date="2019-10" db="EMBL/GenBank/DDBJ databases">
        <authorList>
            <consortium name="NCBI Genome Project"/>
        </authorList>
    </citation>
    <scope>NUCLEOTIDE SEQUENCE</scope>
    <source>
        <strain evidence="3">NI907</strain>
    </source>
</reference>
<proteinExistence type="predicted"/>
<dbReference type="GeneID" id="41958332"/>
<protein>
    <recommendedName>
        <fullName evidence="4">DUF1531-domain-containing protein</fullName>
    </recommendedName>
</protein>
<dbReference type="Pfam" id="PF07543">
    <property type="entry name" value="PGA2"/>
    <property type="match status" value="1"/>
</dbReference>
<evidence type="ECO:0000256" key="1">
    <source>
        <dbReference type="SAM" id="MobiDB-lite"/>
    </source>
</evidence>
<keyword evidence="2" id="KW-1185">Reference proteome</keyword>